<dbReference type="EMBL" id="LAPZ01000016">
    <property type="protein sequence ID" value="OSY86951.1"/>
    <property type="molecule type" value="Genomic_DNA"/>
</dbReference>
<evidence type="ECO:0000256" key="1">
    <source>
        <dbReference type="SAM" id="Phobius"/>
    </source>
</evidence>
<dbReference type="InParanoid" id="A0A1Y2PA96"/>
<evidence type="ECO:0000313" key="3">
    <source>
        <dbReference type="Proteomes" id="UP000194221"/>
    </source>
</evidence>
<organism evidence="2 3">
    <name type="scientific">Tenacibaculum holothuriorum</name>
    <dbReference type="NCBI Taxonomy" id="1635173"/>
    <lineage>
        <taxon>Bacteria</taxon>
        <taxon>Pseudomonadati</taxon>
        <taxon>Bacteroidota</taxon>
        <taxon>Flavobacteriia</taxon>
        <taxon>Flavobacteriales</taxon>
        <taxon>Flavobacteriaceae</taxon>
        <taxon>Tenacibaculum</taxon>
    </lineage>
</organism>
<evidence type="ECO:0000313" key="2">
    <source>
        <dbReference type="EMBL" id="OSY86951.1"/>
    </source>
</evidence>
<keyword evidence="3" id="KW-1185">Reference proteome</keyword>
<dbReference type="AlphaFoldDB" id="A0A1Y2PA96"/>
<keyword evidence="1" id="KW-0812">Transmembrane</keyword>
<protein>
    <submittedName>
        <fullName evidence="2">Uncharacterized protein</fullName>
    </submittedName>
</protein>
<keyword evidence="1" id="KW-0472">Membrane</keyword>
<dbReference type="Proteomes" id="UP000194221">
    <property type="component" value="Unassembled WGS sequence"/>
</dbReference>
<dbReference type="OrthoDB" id="1491387at2"/>
<reference evidence="2 3" key="1">
    <citation type="submission" date="2015-03" db="EMBL/GenBank/DDBJ databases">
        <title>Genome sequence of Tenacibaculum sp. S2-2, isolated from intestinal microbiota of sea cucumber, Apostichopus japonicas.</title>
        <authorList>
            <person name="Shao Z."/>
            <person name="Wang L."/>
            <person name="Li X."/>
        </authorList>
    </citation>
    <scope>NUCLEOTIDE SEQUENCE [LARGE SCALE GENOMIC DNA]</scope>
    <source>
        <strain evidence="2 3">S2-2</strain>
    </source>
</reference>
<keyword evidence="1" id="KW-1133">Transmembrane helix</keyword>
<dbReference type="STRING" id="1635173.WH52_13700"/>
<dbReference type="RefSeq" id="WP_086031541.1">
    <property type="nucleotide sequence ID" value="NZ_LAPZ01000016.1"/>
</dbReference>
<feature type="transmembrane region" description="Helical" evidence="1">
    <location>
        <begin position="172"/>
        <end position="196"/>
    </location>
</feature>
<accession>A0A1Y2PA96</accession>
<name>A0A1Y2PA96_9FLAO</name>
<feature type="transmembrane region" description="Helical" evidence="1">
    <location>
        <begin position="245"/>
        <end position="264"/>
    </location>
</feature>
<feature type="transmembrane region" description="Helical" evidence="1">
    <location>
        <begin position="57"/>
        <end position="83"/>
    </location>
</feature>
<gene>
    <name evidence="2" type="ORF">WH52_13700</name>
</gene>
<proteinExistence type="predicted"/>
<feature type="transmembrane region" description="Helical" evidence="1">
    <location>
        <begin position="132"/>
        <end position="160"/>
    </location>
</feature>
<feature type="transmembrane region" description="Helical" evidence="1">
    <location>
        <begin position="21"/>
        <end position="37"/>
    </location>
</feature>
<sequence>MEENSTNKSWLQRLKDESWEAELLVSAIAIFGAFKLFDLVKWAANFFIDKLNPDQYIIAYFITFFSLIAVSALVSMFVIHFVLRAYWVGLVGLNSVFPDYSIEDTAYSKIYTKKILAILPKLKDSIQKVDELCSVIFSVAFTFLFIYGYIALFTSIYLLLFNILSKYVPKSILLIPAILIAVGAMIQTIVSLYSNLKQNKEKEKLQQLNFTLVKYANMMLFGPLYKNLLQVFMIFGSNFKKKKSLSYLILLFLFSGSVVAGIQLRNTNIFYLVGSNYQRYFDPYKTYSNYYKDTSNTNFLLTPEIQSDLIKSNVVEVFIPIFDYESSMRESICGKYEKPEDAPREERIRNRANYLKECYKKYHNIFLDNKKIDVSFLRYDNHHKTDQFGIVSFLNIKDLPEGLHELKIEKINSEGAYLYWTIPFYKSSQN</sequence>
<comment type="caution">
    <text evidence="2">The sequence shown here is derived from an EMBL/GenBank/DDBJ whole genome shotgun (WGS) entry which is preliminary data.</text>
</comment>